<comment type="caution">
    <text evidence="1">The sequence shown here is derived from an EMBL/GenBank/DDBJ whole genome shotgun (WGS) entry which is preliminary data.</text>
</comment>
<dbReference type="Proteomes" id="UP001157126">
    <property type="component" value="Unassembled WGS sequence"/>
</dbReference>
<dbReference type="EMBL" id="BSUO01000001">
    <property type="protein sequence ID" value="GMA41023.1"/>
    <property type="molecule type" value="Genomic_DNA"/>
</dbReference>
<sequence length="102" mass="11365">MSRTITLATWEQVTGGLRDTNPFDFIEHQLVPHCTRVGLYDIVRSYSDQVAEALPGHIDFVDNAFIASSDAVTDPEGVRAVILAAINEADDRHRRLVESWLA</sequence>
<organism evidence="1 2">
    <name type="scientific">Mobilicoccus caccae</name>
    <dbReference type="NCBI Taxonomy" id="1859295"/>
    <lineage>
        <taxon>Bacteria</taxon>
        <taxon>Bacillati</taxon>
        <taxon>Actinomycetota</taxon>
        <taxon>Actinomycetes</taxon>
        <taxon>Micrococcales</taxon>
        <taxon>Dermatophilaceae</taxon>
        <taxon>Mobilicoccus</taxon>
    </lineage>
</organism>
<reference evidence="2" key="1">
    <citation type="journal article" date="2019" name="Int. J. Syst. Evol. Microbiol.">
        <title>The Global Catalogue of Microorganisms (GCM) 10K type strain sequencing project: providing services to taxonomists for standard genome sequencing and annotation.</title>
        <authorList>
            <consortium name="The Broad Institute Genomics Platform"/>
            <consortium name="The Broad Institute Genome Sequencing Center for Infectious Disease"/>
            <person name="Wu L."/>
            <person name="Ma J."/>
        </authorList>
    </citation>
    <scope>NUCLEOTIDE SEQUENCE [LARGE SCALE GENOMIC DNA]</scope>
    <source>
        <strain evidence="2">NBRC 113072</strain>
    </source>
</reference>
<evidence type="ECO:0000313" key="1">
    <source>
        <dbReference type="EMBL" id="GMA41023.1"/>
    </source>
</evidence>
<keyword evidence="2" id="KW-1185">Reference proteome</keyword>
<protein>
    <submittedName>
        <fullName evidence="1">Uncharacterized protein</fullName>
    </submittedName>
</protein>
<evidence type="ECO:0000313" key="2">
    <source>
        <dbReference type="Proteomes" id="UP001157126"/>
    </source>
</evidence>
<name>A0ABQ6IUQ4_9MICO</name>
<accession>A0ABQ6IUQ4</accession>
<proteinExistence type="predicted"/>
<gene>
    <name evidence="1" type="ORF">GCM10025883_30680</name>
</gene>
<dbReference type="RefSeq" id="WP_284304625.1">
    <property type="nucleotide sequence ID" value="NZ_BSUO01000001.1"/>
</dbReference>